<keyword evidence="1" id="KW-0472">Membrane</keyword>
<reference evidence="3" key="1">
    <citation type="journal article" date="2019" name="Int. J. Syst. Evol. Microbiol.">
        <title>The Global Catalogue of Microorganisms (GCM) 10K type strain sequencing project: providing services to taxonomists for standard genome sequencing and annotation.</title>
        <authorList>
            <consortium name="The Broad Institute Genomics Platform"/>
            <consortium name="The Broad Institute Genome Sequencing Center for Infectious Disease"/>
            <person name="Wu L."/>
            <person name="Ma J."/>
        </authorList>
    </citation>
    <scope>NUCLEOTIDE SEQUENCE [LARGE SCALE GENOMIC DNA]</scope>
    <source>
        <strain evidence="3">JCM 18123</strain>
    </source>
</reference>
<accession>A0ABP9GDQ5</accession>
<dbReference type="EMBL" id="BAABIK010000002">
    <property type="protein sequence ID" value="GAA4928532.1"/>
    <property type="molecule type" value="Genomic_DNA"/>
</dbReference>
<feature type="transmembrane region" description="Helical" evidence="1">
    <location>
        <begin position="10"/>
        <end position="27"/>
    </location>
</feature>
<evidence type="ECO:0000313" key="2">
    <source>
        <dbReference type="EMBL" id="GAA4928532.1"/>
    </source>
</evidence>
<protein>
    <recommendedName>
        <fullName evidence="4">PEP-CTERM protein-sorting domain-containing protein</fullName>
    </recommendedName>
</protein>
<keyword evidence="1" id="KW-0812">Transmembrane</keyword>
<feature type="transmembrane region" description="Helical" evidence="1">
    <location>
        <begin position="33"/>
        <end position="54"/>
    </location>
</feature>
<proteinExistence type="predicted"/>
<dbReference type="Proteomes" id="UP001499993">
    <property type="component" value="Unassembled WGS sequence"/>
</dbReference>
<comment type="caution">
    <text evidence="2">The sequence shown here is derived from an EMBL/GenBank/DDBJ whole genome shotgun (WGS) entry which is preliminary data.</text>
</comment>
<keyword evidence="1" id="KW-1133">Transmembrane helix</keyword>
<name>A0ABP9GDQ5_9ACTN</name>
<sequence length="58" mass="6072">MSGRPIPTRLMYPVVFAAITVAALAFVGAPDLILIPVAVIAVGVVGAVIARHYLRKES</sequence>
<evidence type="ECO:0000256" key="1">
    <source>
        <dbReference type="SAM" id="Phobius"/>
    </source>
</evidence>
<evidence type="ECO:0000313" key="3">
    <source>
        <dbReference type="Proteomes" id="UP001499993"/>
    </source>
</evidence>
<organism evidence="2 3">
    <name type="scientific">Streptomonospora halophila</name>
    <dbReference type="NCBI Taxonomy" id="427369"/>
    <lineage>
        <taxon>Bacteria</taxon>
        <taxon>Bacillati</taxon>
        <taxon>Actinomycetota</taxon>
        <taxon>Actinomycetes</taxon>
        <taxon>Streptosporangiales</taxon>
        <taxon>Nocardiopsidaceae</taxon>
        <taxon>Streptomonospora</taxon>
    </lineage>
</organism>
<keyword evidence="3" id="KW-1185">Reference proteome</keyword>
<dbReference type="RefSeq" id="WP_345555250.1">
    <property type="nucleotide sequence ID" value="NZ_BAABIK010000002.1"/>
</dbReference>
<gene>
    <name evidence="2" type="ORF">GCM10023224_04700</name>
</gene>
<evidence type="ECO:0008006" key="4">
    <source>
        <dbReference type="Google" id="ProtNLM"/>
    </source>
</evidence>